<dbReference type="InterPro" id="IPR008620">
    <property type="entry name" value="FixH"/>
</dbReference>
<gene>
    <name evidence="2" type="ORF">EV197_0911</name>
</gene>
<accession>A0A4Q7PI90</accession>
<dbReference type="RefSeq" id="WP_130285510.1">
    <property type="nucleotide sequence ID" value="NZ_SGXE01000001.1"/>
</dbReference>
<protein>
    <recommendedName>
        <fullName evidence="4">FixH protein</fullName>
    </recommendedName>
</protein>
<name>A0A4Q7PI90_9FLAO</name>
<dbReference type="Pfam" id="PF05751">
    <property type="entry name" value="FixH"/>
    <property type="match status" value="1"/>
</dbReference>
<sequence>MKINWGTGIVIAFVCFISFILFFVVRMNTEDKYSHDLVTDDYYKKELAFQDEINALKNANSLSTNVTLIEEKGALRILFPYNNNVDVISGYVDFYRPSDKKLDFKLPIRLSESAMVIPTKHLAAGRWDITISWQIEDEKFLIKKSIKL</sequence>
<dbReference type="Proteomes" id="UP000292262">
    <property type="component" value="Unassembled WGS sequence"/>
</dbReference>
<evidence type="ECO:0000313" key="3">
    <source>
        <dbReference type="Proteomes" id="UP000292262"/>
    </source>
</evidence>
<organism evidence="2 3">
    <name type="scientific">Aquimarina brevivitae</name>
    <dbReference type="NCBI Taxonomy" id="323412"/>
    <lineage>
        <taxon>Bacteria</taxon>
        <taxon>Pseudomonadati</taxon>
        <taxon>Bacteroidota</taxon>
        <taxon>Flavobacteriia</taxon>
        <taxon>Flavobacteriales</taxon>
        <taxon>Flavobacteriaceae</taxon>
        <taxon>Aquimarina</taxon>
    </lineage>
</organism>
<keyword evidence="3" id="KW-1185">Reference proteome</keyword>
<comment type="caution">
    <text evidence="2">The sequence shown here is derived from an EMBL/GenBank/DDBJ whole genome shotgun (WGS) entry which is preliminary data.</text>
</comment>
<evidence type="ECO:0008006" key="4">
    <source>
        <dbReference type="Google" id="ProtNLM"/>
    </source>
</evidence>
<keyword evidence="1" id="KW-0472">Membrane</keyword>
<dbReference type="AlphaFoldDB" id="A0A4Q7PI90"/>
<dbReference type="OrthoDB" id="1493774at2"/>
<dbReference type="EMBL" id="SGXE01000001">
    <property type="protein sequence ID" value="RZS99688.1"/>
    <property type="molecule type" value="Genomic_DNA"/>
</dbReference>
<keyword evidence="1" id="KW-0812">Transmembrane</keyword>
<evidence type="ECO:0000256" key="1">
    <source>
        <dbReference type="SAM" id="Phobius"/>
    </source>
</evidence>
<keyword evidence="1" id="KW-1133">Transmembrane helix</keyword>
<reference evidence="2 3" key="1">
    <citation type="submission" date="2019-02" db="EMBL/GenBank/DDBJ databases">
        <title>Genomic Encyclopedia of Type Strains, Phase IV (KMG-IV): sequencing the most valuable type-strain genomes for metagenomic binning, comparative biology and taxonomic classification.</title>
        <authorList>
            <person name="Goeker M."/>
        </authorList>
    </citation>
    <scope>NUCLEOTIDE SEQUENCE [LARGE SCALE GENOMIC DNA]</scope>
    <source>
        <strain evidence="2 3">DSM 17196</strain>
    </source>
</reference>
<evidence type="ECO:0000313" key="2">
    <source>
        <dbReference type="EMBL" id="RZS99688.1"/>
    </source>
</evidence>
<proteinExistence type="predicted"/>
<feature type="transmembrane region" description="Helical" evidence="1">
    <location>
        <begin position="6"/>
        <end position="25"/>
    </location>
</feature>